<organism evidence="1 2">
    <name type="scientific">Microbacterium aoyamense</name>
    <dbReference type="NCBI Taxonomy" id="344166"/>
    <lineage>
        <taxon>Bacteria</taxon>
        <taxon>Bacillati</taxon>
        <taxon>Actinomycetota</taxon>
        <taxon>Actinomycetes</taxon>
        <taxon>Micrococcales</taxon>
        <taxon>Microbacteriaceae</taxon>
        <taxon>Microbacterium</taxon>
    </lineage>
</organism>
<gene>
    <name evidence="1" type="ORF">GCM10009775_31930</name>
</gene>
<dbReference type="Proteomes" id="UP001501343">
    <property type="component" value="Unassembled WGS sequence"/>
</dbReference>
<reference evidence="1 2" key="1">
    <citation type="journal article" date="2019" name="Int. J. Syst. Evol. Microbiol.">
        <title>The Global Catalogue of Microorganisms (GCM) 10K type strain sequencing project: providing services to taxonomists for standard genome sequencing and annotation.</title>
        <authorList>
            <consortium name="The Broad Institute Genomics Platform"/>
            <consortium name="The Broad Institute Genome Sequencing Center for Infectious Disease"/>
            <person name="Wu L."/>
            <person name="Ma J."/>
        </authorList>
    </citation>
    <scope>NUCLEOTIDE SEQUENCE [LARGE SCALE GENOMIC DNA]</scope>
    <source>
        <strain evidence="1 2">JCM 14900</strain>
    </source>
</reference>
<keyword evidence="2" id="KW-1185">Reference proteome</keyword>
<sequence>MSPDMPGRVIAGRPGFVGSSQLCLGMCEVRSQSAGKITCVVNSPAQLTEVLAEKPDQMALTADERHQCQAGPTFRFNV</sequence>
<evidence type="ECO:0000313" key="1">
    <source>
        <dbReference type="EMBL" id="GAA1937502.1"/>
    </source>
</evidence>
<comment type="caution">
    <text evidence="1">The sequence shown here is derived from an EMBL/GenBank/DDBJ whole genome shotgun (WGS) entry which is preliminary data.</text>
</comment>
<protein>
    <submittedName>
        <fullName evidence="1">Uncharacterized protein</fullName>
    </submittedName>
</protein>
<name>A0ABN2PYM7_9MICO</name>
<dbReference type="EMBL" id="BAAAOF010000007">
    <property type="protein sequence ID" value="GAA1937502.1"/>
    <property type="molecule type" value="Genomic_DNA"/>
</dbReference>
<evidence type="ECO:0000313" key="2">
    <source>
        <dbReference type="Proteomes" id="UP001501343"/>
    </source>
</evidence>
<proteinExistence type="predicted"/>
<accession>A0ABN2PYM7</accession>